<proteinExistence type="predicted"/>
<sequence length="528" mass="60422">MEEPDPEKSKQPKRKQRNPSEWKREKRKRSIIAGESHISVKGELVLPKRIGSDCNCKLKCYQKVDENTRQRLFKGYYSLKTYDEQNAYLFGLIKKQDVKRKKNLESDRRTCTYKYHVRDQGKEIQVCKLAFAHIHAVSFRKIRTLSEKLDQNILFPRDGRGRHNNRPTKVSLETVEMIKNHIFQVMKSSELKNFLKEDKNKQMTPELNVAKLHTHYLQMFEPEAINMATGQQLPGYQPRVKNWLYRKVFHDEFKSKDFQTLKRRLEVFMEVPQQPKNNMGPNHADQGIMKAERDDKTNKKSRRKGTAKKLSLTETPISMGYVDASMTKAAETLNMFQQKTTGGLGQQPCSNVVHFPIVPTYNTQNIQNIQLQAAPKHHQPSMHNQGHHSLAQNMNHHQAHADTLQHHSMQEYNTSGNEIVIMSVQDFSNTHQHFLNAAARGGKDPTAGGRMTLLPHSLNPQSLGAIGHHHTMGTFHGAGGGGMGEHHLSSLQRARSTLQPQHYGGTLMHDSGQQLDLSVTEMANAFYS</sequence>
<feature type="region of interest" description="Disordered" evidence="1">
    <location>
        <begin position="273"/>
        <end position="309"/>
    </location>
</feature>
<reference evidence="2" key="1">
    <citation type="submission" date="2020-11" db="EMBL/GenBank/DDBJ databases">
        <authorList>
            <person name="Tran Van P."/>
        </authorList>
    </citation>
    <scope>NUCLEOTIDE SEQUENCE</scope>
</reference>
<dbReference type="EMBL" id="OD566502">
    <property type="protein sequence ID" value="CAD7444106.1"/>
    <property type="molecule type" value="Genomic_DNA"/>
</dbReference>
<evidence type="ECO:0000313" key="2">
    <source>
        <dbReference type="EMBL" id="CAD7444106.1"/>
    </source>
</evidence>
<accession>A0A7R9F0Y3</accession>
<dbReference type="PANTHER" id="PTHR10773">
    <property type="entry name" value="DNA-DIRECTED RNA POLYMERASES I, II, AND III SUBUNIT RPABC2"/>
    <property type="match status" value="1"/>
</dbReference>
<dbReference type="PANTHER" id="PTHR10773:SF19">
    <property type="match status" value="1"/>
</dbReference>
<feature type="region of interest" description="Disordered" evidence="1">
    <location>
        <begin position="1"/>
        <end position="28"/>
    </location>
</feature>
<gene>
    <name evidence="2" type="ORF">TBIB3V08_LOCUS6496</name>
</gene>
<organism evidence="2">
    <name type="scientific">Timema bartmani</name>
    <dbReference type="NCBI Taxonomy" id="61472"/>
    <lineage>
        <taxon>Eukaryota</taxon>
        <taxon>Metazoa</taxon>
        <taxon>Ecdysozoa</taxon>
        <taxon>Arthropoda</taxon>
        <taxon>Hexapoda</taxon>
        <taxon>Insecta</taxon>
        <taxon>Pterygota</taxon>
        <taxon>Neoptera</taxon>
        <taxon>Polyneoptera</taxon>
        <taxon>Phasmatodea</taxon>
        <taxon>Timematodea</taxon>
        <taxon>Timematoidea</taxon>
        <taxon>Timematidae</taxon>
        <taxon>Timema</taxon>
    </lineage>
</organism>
<protein>
    <submittedName>
        <fullName evidence="2">Uncharacterized protein</fullName>
    </submittedName>
</protein>
<feature type="compositionally biased region" description="Basic and acidic residues" evidence="1">
    <location>
        <begin position="1"/>
        <end position="10"/>
    </location>
</feature>
<dbReference type="AlphaFoldDB" id="A0A7R9F0Y3"/>
<name>A0A7R9F0Y3_9NEOP</name>
<evidence type="ECO:0000256" key="1">
    <source>
        <dbReference type="SAM" id="MobiDB-lite"/>
    </source>
</evidence>